<evidence type="ECO:0000256" key="2">
    <source>
        <dbReference type="ARBA" id="ARBA00007651"/>
    </source>
</evidence>
<dbReference type="PANTHER" id="PTHR36488">
    <property type="entry name" value="CASP-LIKE PROTEIN 1U1"/>
    <property type="match status" value="1"/>
</dbReference>
<dbReference type="InterPro" id="IPR044173">
    <property type="entry name" value="CASPL"/>
</dbReference>
<comment type="subcellular location">
    <subcellularLocation>
        <location evidence="1 8">Cell membrane</location>
        <topology evidence="1 8">Multi-pass membrane protein</topology>
    </subcellularLocation>
</comment>
<evidence type="ECO:0000256" key="7">
    <source>
        <dbReference type="ARBA" id="ARBA00023136"/>
    </source>
</evidence>
<gene>
    <name evidence="10" type="ORF">EJB05_32801</name>
</gene>
<reference evidence="10 11" key="1">
    <citation type="journal article" date="2019" name="Sci. Rep.">
        <title>A high-quality genome of Eragrostis curvula grass provides insights into Poaceae evolution and supports new strategies to enhance forage quality.</title>
        <authorList>
            <person name="Carballo J."/>
            <person name="Santos B.A.C.M."/>
            <person name="Zappacosta D."/>
            <person name="Garbus I."/>
            <person name="Selva J.P."/>
            <person name="Gallo C.A."/>
            <person name="Diaz A."/>
            <person name="Albertini E."/>
            <person name="Caccamo M."/>
            <person name="Echenique V."/>
        </authorList>
    </citation>
    <scope>NUCLEOTIDE SEQUENCE [LARGE SCALE GENOMIC DNA]</scope>
    <source>
        <strain evidence="11">cv. Victoria</strain>
        <tissue evidence="10">Leaf</tissue>
    </source>
</reference>
<evidence type="ECO:0000313" key="10">
    <source>
        <dbReference type="EMBL" id="TVU23066.1"/>
    </source>
</evidence>
<feature type="transmembrane region" description="Helical" evidence="8">
    <location>
        <begin position="134"/>
        <end position="154"/>
    </location>
</feature>
<dbReference type="Gramene" id="TVU23066">
    <property type="protein sequence ID" value="TVU23066"/>
    <property type="gene ID" value="EJB05_32801"/>
</dbReference>
<dbReference type="OrthoDB" id="1906221at2759"/>
<comment type="caution">
    <text evidence="8">Lacks conserved residue(s) required for the propagation of feature annotation.</text>
</comment>
<dbReference type="InterPro" id="IPR006459">
    <property type="entry name" value="CASP/CASPL"/>
</dbReference>
<keyword evidence="4 8" id="KW-1003">Cell membrane</keyword>
<dbReference type="NCBIfam" id="TIGR01569">
    <property type="entry name" value="A_tha_TIGR01569"/>
    <property type="match status" value="1"/>
</dbReference>
<feature type="domain" description="Casparian strip membrane protein" evidence="9">
    <location>
        <begin position="5"/>
        <end position="144"/>
    </location>
</feature>
<dbReference type="Proteomes" id="UP000324897">
    <property type="component" value="Unassembled WGS sequence"/>
</dbReference>
<dbReference type="EMBL" id="RWGY01000026">
    <property type="protein sequence ID" value="TVU23066.1"/>
    <property type="molecule type" value="Genomic_DNA"/>
</dbReference>
<evidence type="ECO:0000256" key="3">
    <source>
        <dbReference type="ARBA" id="ARBA00011489"/>
    </source>
</evidence>
<keyword evidence="5 8" id="KW-0812">Transmembrane</keyword>
<keyword evidence="7 8" id="KW-0472">Membrane</keyword>
<evidence type="ECO:0000256" key="1">
    <source>
        <dbReference type="ARBA" id="ARBA00004651"/>
    </source>
</evidence>
<name>A0A5J9UHS4_9POAL</name>
<dbReference type="AlphaFoldDB" id="A0A5J9UHS4"/>
<sequence length="225" mass="23848">MANAQRVAAVVLRVVTAAAAGVAAVVMGTSHETTNLFVFGAQLEARFQYTPSLVFFVAANAVACVYNLLVLVVPPASPAARFVLMADVTVGMVLTGAIAAAGTISDLGKNGNSHAAWLPICGQVETFCDHVRGALISGFVAVVLCFLTLMYSIYTVTRTSVVMRPQLQFALLLPAGDLLPLHDNTMQRLISVASAGFCCMRQHSETLQRSSVYSKNISVVFPPKL</sequence>
<feature type="transmembrane region" description="Helical" evidence="8">
    <location>
        <begin position="82"/>
        <end position="104"/>
    </location>
</feature>
<evidence type="ECO:0000256" key="4">
    <source>
        <dbReference type="ARBA" id="ARBA00022475"/>
    </source>
</evidence>
<keyword evidence="11" id="KW-1185">Reference proteome</keyword>
<comment type="similarity">
    <text evidence="2 8">Belongs to the Casparian strip membrane proteins (CASP) family.</text>
</comment>
<comment type="subunit">
    <text evidence="3 8">Homodimer and heterodimers.</text>
</comment>
<feature type="transmembrane region" description="Helical" evidence="8">
    <location>
        <begin position="47"/>
        <end position="70"/>
    </location>
</feature>
<evidence type="ECO:0000256" key="8">
    <source>
        <dbReference type="RuleBase" id="RU361233"/>
    </source>
</evidence>
<protein>
    <recommendedName>
        <fullName evidence="8">CASP-like protein</fullName>
    </recommendedName>
</protein>
<proteinExistence type="inferred from homology"/>
<accession>A0A5J9UHS4</accession>
<evidence type="ECO:0000259" key="9">
    <source>
        <dbReference type="Pfam" id="PF04535"/>
    </source>
</evidence>
<keyword evidence="6 8" id="KW-1133">Transmembrane helix</keyword>
<dbReference type="InterPro" id="IPR006702">
    <property type="entry name" value="CASP_dom"/>
</dbReference>
<evidence type="ECO:0000256" key="6">
    <source>
        <dbReference type="ARBA" id="ARBA00022989"/>
    </source>
</evidence>
<organism evidence="10 11">
    <name type="scientific">Eragrostis curvula</name>
    <name type="common">weeping love grass</name>
    <dbReference type="NCBI Taxonomy" id="38414"/>
    <lineage>
        <taxon>Eukaryota</taxon>
        <taxon>Viridiplantae</taxon>
        <taxon>Streptophyta</taxon>
        <taxon>Embryophyta</taxon>
        <taxon>Tracheophyta</taxon>
        <taxon>Spermatophyta</taxon>
        <taxon>Magnoliopsida</taxon>
        <taxon>Liliopsida</taxon>
        <taxon>Poales</taxon>
        <taxon>Poaceae</taxon>
        <taxon>PACMAD clade</taxon>
        <taxon>Chloridoideae</taxon>
        <taxon>Eragrostideae</taxon>
        <taxon>Eragrostidinae</taxon>
        <taxon>Eragrostis</taxon>
    </lineage>
</organism>
<dbReference type="Pfam" id="PF04535">
    <property type="entry name" value="CASP_dom"/>
    <property type="match status" value="1"/>
</dbReference>
<evidence type="ECO:0000313" key="11">
    <source>
        <dbReference type="Proteomes" id="UP000324897"/>
    </source>
</evidence>
<evidence type="ECO:0000256" key="5">
    <source>
        <dbReference type="ARBA" id="ARBA00022692"/>
    </source>
</evidence>
<comment type="caution">
    <text evidence="10">The sequence shown here is derived from an EMBL/GenBank/DDBJ whole genome shotgun (WGS) entry which is preliminary data.</text>
</comment>
<dbReference type="PANTHER" id="PTHR36488:SF8">
    <property type="entry name" value="CASP-LIKE PROTEIN 1U1"/>
    <property type="match status" value="1"/>
</dbReference>
<dbReference type="GO" id="GO:0005886">
    <property type="term" value="C:plasma membrane"/>
    <property type="evidence" value="ECO:0007669"/>
    <property type="project" value="UniProtKB-SubCell"/>
</dbReference>